<dbReference type="PANTHER" id="PTHR30164:SF2">
    <property type="entry name" value="PROTEIN MTFA"/>
    <property type="match status" value="1"/>
</dbReference>
<reference evidence="1" key="1">
    <citation type="submission" date="2018-06" db="EMBL/GenBank/DDBJ databases">
        <authorList>
            <person name="Zhirakovskaya E."/>
        </authorList>
    </citation>
    <scope>NUCLEOTIDE SEQUENCE</scope>
</reference>
<proteinExistence type="predicted"/>
<dbReference type="SUPFAM" id="SSF55486">
    <property type="entry name" value="Metalloproteases ('zincins'), catalytic domain"/>
    <property type="match status" value="1"/>
</dbReference>
<name>A0A3B0ZD31_9ZZZZ</name>
<dbReference type="InterPro" id="IPR010384">
    <property type="entry name" value="MtfA_fam"/>
</dbReference>
<dbReference type="InterPro" id="IPR024079">
    <property type="entry name" value="MetalloPept_cat_dom_sf"/>
</dbReference>
<dbReference type="GO" id="GO:0005829">
    <property type="term" value="C:cytosol"/>
    <property type="evidence" value="ECO:0007669"/>
    <property type="project" value="TreeGrafter"/>
</dbReference>
<dbReference type="GO" id="GO:0008237">
    <property type="term" value="F:metallopeptidase activity"/>
    <property type="evidence" value="ECO:0007669"/>
    <property type="project" value="InterPro"/>
</dbReference>
<organism evidence="1">
    <name type="scientific">hydrothermal vent metagenome</name>
    <dbReference type="NCBI Taxonomy" id="652676"/>
    <lineage>
        <taxon>unclassified sequences</taxon>
        <taxon>metagenomes</taxon>
        <taxon>ecological metagenomes</taxon>
    </lineage>
</organism>
<gene>
    <name evidence="1" type="ORF">MNBD_GAMMA18-1694</name>
</gene>
<dbReference type="AlphaFoldDB" id="A0A3B0ZD31"/>
<accession>A0A3B0ZD31</accession>
<dbReference type="CDD" id="cd20169">
    <property type="entry name" value="Peptidase_M90_mtfA"/>
    <property type="match status" value="1"/>
</dbReference>
<dbReference type="Pfam" id="PF06167">
    <property type="entry name" value="Peptidase_M90"/>
    <property type="match status" value="1"/>
</dbReference>
<dbReference type="GO" id="GO:0004177">
    <property type="term" value="F:aminopeptidase activity"/>
    <property type="evidence" value="ECO:0007669"/>
    <property type="project" value="TreeGrafter"/>
</dbReference>
<dbReference type="PANTHER" id="PTHR30164">
    <property type="entry name" value="MTFA PEPTIDASE"/>
    <property type="match status" value="1"/>
</dbReference>
<dbReference type="EMBL" id="UOFP01000272">
    <property type="protein sequence ID" value="VAW89471.1"/>
    <property type="molecule type" value="Genomic_DNA"/>
</dbReference>
<dbReference type="FunFam" id="3.40.390.10:FF:000012">
    <property type="entry name" value="Protein MtfA"/>
    <property type="match status" value="1"/>
</dbReference>
<protein>
    <submittedName>
        <fullName evidence="1">Inner membrane protein</fullName>
    </submittedName>
</protein>
<dbReference type="InterPro" id="IPR042252">
    <property type="entry name" value="MtfA_N"/>
</dbReference>
<sequence length="258" mass="29518">MTWLEQQRIRYTLRHHPISFEAWEALMHEAELFSGLSAVQKAHLRELTTLFLHRKTFSGVQGQAVSMEMAMSVAAQASLLILSLGLDYYDGWIEIVIYPGSFRVVRESTDEIGLVSQQDQLLSGESWSQGPVILSWDDVVASHPGHNVVLHEFAHKLDMLNGRANGMPPLHADMVRQRWTAAFSAAFEHLQRQLEHHQHPGINAYAATSPAEFFAVASEGFFTNPQVLQHQYPDVYEQLVLFYRQNPMKRWHCKEKKP</sequence>
<dbReference type="Gene3D" id="1.10.472.150">
    <property type="entry name" value="Glucose-regulated metallo-peptidase M90, N-terminal domain"/>
    <property type="match status" value="1"/>
</dbReference>
<dbReference type="Gene3D" id="3.40.390.10">
    <property type="entry name" value="Collagenase (Catalytic Domain)"/>
    <property type="match status" value="1"/>
</dbReference>
<evidence type="ECO:0000313" key="1">
    <source>
        <dbReference type="EMBL" id="VAW89471.1"/>
    </source>
</evidence>